<feature type="transmembrane region" description="Helical" evidence="5">
    <location>
        <begin position="12"/>
        <end position="32"/>
    </location>
</feature>
<dbReference type="Proteomes" id="UP000192872">
    <property type="component" value="Unassembled WGS sequence"/>
</dbReference>
<dbReference type="EMBL" id="LWDL01000019">
    <property type="protein sequence ID" value="OQW51363.1"/>
    <property type="molecule type" value="Genomic_DNA"/>
</dbReference>
<evidence type="ECO:0000256" key="2">
    <source>
        <dbReference type="ARBA" id="ARBA00022692"/>
    </source>
</evidence>
<comment type="subcellular location">
    <subcellularLocation>
        <location evidence="5">Cell membrane</location>
        <topology evidence="5">Multi-pass membrane protein</topology>
    </subcellularLocation>
    <subcellularLocation>
        <location evidence="1">Endomembrane system</location>
        <topology evidence="1">Multi-pass membrane protein</topology>
    </subcellularLocation>
    <subcellularLocation>
        <location evidence="6">Membrane</location>
        <topology evidence="6">Multi-pass membrane protein</topology>
    </subcellularLocation>
</comment>
<keyword evidence="5" id="KW-1278">Translocase</keyword>
<dbReference type="GO" id="GO:0050136">
    <property type="term" value="F:NADH dehydrogenase (quinone) (non-electrogenic) activity"/>
    <property type="evidence" value="ECO:0007669"/>
    <property type="project" value="UniProtKB-UniRule"/>
</dbReference>
<dbReference type="HAMAP" id="MF_00445">
    <property type="entry name" value="NDH1_NuoN_1"/>
    <property type="match status" value="1"/>
</dbReference>
<name>A0A1W9HVD1_9HYPH</name>
<keyword evidence="5" id="KW-0813">Transport</keyword>
<dbReference type="RefSeq" id="WP_376802487.1">
    <property type="nucleotide sequence ID" value="NZ_DBNB01000015.1"/>
</dbReference>
<keyword evidence="4 5" id="KW-0472">Membrane</keyword>
<accession>A0A1W9HVD1</accession>
<feature type="transmembrane region" description="Helical" evidence="5">
    <location>
        <begin position="39"/>
        <end position="56"/>
    </location>
</feature>
<comment type="function">
    <text evidence="5">NDH-1 shuttles electrons from NADH, via FMN and iron-sulfur (Fe-S) centers, to quinones in the respiratory chain. The immediate electron acceptor for the enzyme in this species is believed to be ubiquinone. Couples the redox reaction to proton translocation (for every two electrons transferred, four hydrogen ions are translocated across the cytoplasmic membrane), and thus conserves the redox energy in a proton gradient.</text>
</comment>
<evidence type="ECO:0000259" key="7">
    <source>
        <dbReference type="Pfam" id="PF00361"/>
    </source>
</evidence>
<dbReference type="AlphaFoldDB" id="A0A1W9HVD1"/>
<evidence type="ECO:0000256" key="1">
    <source>
        <dbReference type="ARBA" id="ARBA00004127"/>
    </source>
</evidence>
<evidence type="ECO:0000313" key="8">
    <source>
        <dbReference type="EMBL" id="OQW51363.1"/>
    </source>
</evidence>
<feature type="transmembrane region" description="Helical" evidence="5">
    <location>
        <begin position="205"/>
        <end position="230"/>
    </location>
</feature>
<keyword evidence="5" id="KW-1003">Cell membrane</keyword>
<gene>
    <name evidence="5" type="primary">nuoN</name>
    <name evidence="8" type="ORF">A4S15_11045</name>
</gene>
<feature type="transmembrane region" description="Helical" evidence="5">
    <location>
        <begin position="301"/>
        <end position="322"/>
    </location>
</feature>
<keyword evidence="5 8" id="KW-0830">Ubiquinone</keyword>
<feature type="transmembrane region" description="Helical" evidence="5">
    <location>
        <begin position="328"/>
        <end position="349"/>
    </location>
</feature>
<feature type="transmembrane region" description="Helical" evidence="5">
    <location>
        <begin position="130"/>
        <end position="149"/>
    </location>
</feature>
<feature type="transmembrane region" description="Helical" evidence="5">
    <location>
        <begin position="370"/>
        <end position="393"/>
    </location>
</feature>
<feature type="transmembrane region" description="Helical" evidence="5">
    <location>
        <begin position="447"/>
        <end position="465"/>
    </location>
</feature>
<feature type="transmembrane region" description="Helical" evidence="5">
    <location>
        <begin position="76"/>
        <end position="95"/>
    </location>
</feature>
<evidence type="ECO:0000313" key="9">
    <source>
        <dbReference type="Proteomes" id="UP000192872"/>
    </source>
</evidence>
<feature type="transmembrane region" description="Helical" evidence="5">
    <location>
        <begin position="405"/>
        <end position="426"/>
    </location>
</feature>
<keyword evidence="2 5" id="KW-0812">Transmembrane</keyword>
<comment type="catalytic activity">
    <reaction evidence="5">
        <text>a quinone + NADH + 5 H(+)(in) = a quinol + NAD(+) + 4 H(+)(out)</text>
        <dbReference type="Rhea" id="RHEA:57888"/>
        <dbReference type="ChEBI" id="CHEBI:15378"/>
        <dbReference type="ChEBI" id="CHEBI:24646"/>
        <dbReference type="ChEBI" id="CHEBI:57540"/>
        <dbReference type="ChEBI" id="CHEBI:57945"/>
        <dbReference type="ChEBI" id="CHEBI:132124"/>
    </reaction>
</comment>
<dbReference type="NCBIfam" id="NF004440">
    <property type="entry name" value="PRK05777.1-3"/>
    <property type="match status" value="1"/>
</dbReference>
<dbReference type="GO" id="GO:0048038">
    <property type="term" value="F:quinone binding"/>
    <property type="evidence" value="ECO:0007669"/>
    <property type="project" value="UniProtKB-KW"/>
</dbReference>
<dbReference type="STRING" id="1827387.A4S15_11045"/>
<evidence type="ECO:0000256" key="3">
    <source>
        <dbReference type="ARBA" id="ARBA00022989"/>
    </source>
</evidence>
<proteinExistence type="inferred from homology"/>
<feature type="domain" description="NADH:quinone oxidoreductase/Mrp antiporter transmembrane" evidence="7">
    <location>
        <begin position="126"/>
        <end position="419"/>
    </location>
</feature>
<dbReference type="InterPro" id="IPR001750">
    <property type="entry name" value="ND/Mrp_TM"/>
</dbReference>
<comment type="subunit">
    <text evidence="5">NDH-1 is composed of 14 different subunits. Subunits NuoA, H, J, K, L, M, N constitute the membrane sector of the complex.</text>
</comment>
<feature type="transmembrane region" description="Helical" evidence="5">
    <location>
        <begin position="161"/>
        <end position="185"/>
    </location>
</feature>
<protein>
    <recommendedName>
        <fullName evidence="5">NADH-quinone oxidoreductase subunit N</fullName>
        <ecNumber evidence="5">7.1.1.-</ecNumber>
    </recommendedName>
    <alternativeName>
        <fullName evidence="5">NADH dehydrogenase I subunit N</fullName>
    </alternativeName>
    <alternativeName>
        <fullName evidence="5">NDH-1 subunit N</fullName>
    </alternativeName>
</protein>
<dbReference type="PANTHER" id="PTHR22773">
    <property type="entry name" value="NADH DEHYDROGENASE"/>
    <property type="match status" value="1"/>
</dbReference>
<feature type="transmembrane region" description="Helical" evidence="5">
    <location>
        <begin position="107"/>
        <end position="124"/>
    </location>
</feature>
<comment type="similarity">
    <text evidence="5">Belongs to the complex I subunit 2 family.</text>
</comment>
<dbReference type="GO" id="GO:0008137">
    <property type="term" value="F:NADH dehydrogenase (ubiquinone) activity"/>
    <property type="evidence" value="ECO:0007669"/>
    <property type="project" value="InterPro"/>
</dbReference>
<evidence type="ECO:0000256" key="6">
    <source>
        <dbReference type="RuleBase" id="RU000320"/>
    </source>
</evidence>
<reference evidence="8 9" key="1">
    <citation type="journal article" date="2017" name="Water Res.">
        <title>Comammox in drinking water systems.</title>
        <authorList>
            <person name="Wang Y."/>
            <person name="Ma L."/>
            <person name="Mao Y."/>
            <person name="Jiang X."/>
            <person name="Xia Y."/>
            <person name="Yu K."/>
            <person name="Li B."/>
            <person name="Zhang T."/>
        </authorList>
    </citation>
    <scope>NUCLEOTIDE SEQUENCE [LARGE SCALE GENOMIC DNA]</scope>
    <source>
        <strain evidence="8">SG_bin8</strain>
    </source>
</reference>
<feature type="transmembrane region" description="Helical" evidence="5">
    <location>
        <begin position="272"/>
        <end position="294"/>
    </location>
</feature>
<organism evidence="8 9">
    <name type="scientific">Candidatus Raskinella chloraquaticus</name>
    <dbReference type="NCBI Taxonomy" id="1951219"/>
    <lineage>
        <taxon>Bacteria</taxon>
        <taxon>Pseudomonadati</taxon>
        <taxon>Pseudomonadota</taxon>
        <taxon>Alphaproteobacteria</taxon>
        <taxon>Hyphomicrobiales</taxon>
        <taxon>Phreatobacteraceae</taxon>
        <taxon>Candidatus Raskinella</taxon>
    </lineage>
</organism>
<dbReference type="EC" id="7.1.1.-" evidence="5"/>
<evidence type="ECO:0000256" key="5">
    <source>
        <dbReference type="HAMAP-Rule" id="MF_00445"/>
    </source>
</evidence>
<keyword evidence="5" id="KW-0874">Quinone</keyword>
<dbReference type="Pfam" id="PF00361">
    <property type="entry name" value="Proton_antipo_M"/>
    <property type="match status" value="1"/>
</dbReference>
<dbReference type="GO" id="GO:0012505">
    <property type="term" value="C:endomembrane system"/>
    <property type="evidence" value="ECO:0007669"/>
    <property type="project" value="UniProtKB-SubCell"/>
</dbReference>
<dbReference type="GO" id="GO:0005886">
    <property type="term" value="C:plasma membrane"/>
    <property type="evidence" value="ECO:0007669"/>
    <property type="project" value="UniProtKB-SubCell"/>
</dbReference>
<evidence type="ECO:0000256" key="4">
    <source>
        <dbReference type="ARBA" id="ARBA00023136"/>
    </source>
</evidence>
<sequence length="481" mass="50740">MQSLGEFSSLWPALPEGVLALGALLLLMLGAVRGERAGDLITALSVGLLVLAALIVESLPDERIIIFSGGFVFDGFARFVKSASFIASAVAIILGRTYFREIKVVHFEYPILVVLASVGMGMMISANDLLAVYVGLELMSLSLYVIAAIDRDNARSSEAGLKYFVLGALSSGLLLYGASLVYGFTGTTAFEGIAAAVTQGARPPLGLVFGLVFLIAGFAFKVSAVPFHMWTPDVYQGAPTPVAAFFSAAPKFAAMALFTRVMIGAFPQAIAAWQQVVVFIAIASMLLGAFAAIGQSNIKRLLAYSSIANMGFALVGLASATSAGIEGVLVYMLIYLFMTLGVFACVLAMRGPQGMIENVEDLAGLSKTNPMMAFILAMMMFSLIGVPPLAGFFGKYLVFLAAIEAKLYALSIIGVLSSAVGAYYYLRIIKIMYFDEVKQSLGPVPSEVKLVLGVSGAFVVLFALYPGPLYSAASAAAKSLF</sequence>
<keyword evidence="3 5" id="KW-1133">Transmembrane helix</keyword>
<feature type="transmembrane region" description="Helical" evidence="5">
    <location>
        <begin position="242"/>
        <end position="266"/>
    </location>
</feature>
<dbReference type="NCBIfam" id="TIGR01770">
    <property type="entry name" value="NDH_I_N"/>
    <property type="match status" value="1"/>
</dbReference>
<dbReference type="GO" id="GO:0042773">
    <property type="term" value="P:ATP synthesis coupled electron transport"/>
    <property type="evidence" value="ECO:0007669"/>
    <property type="project" value="InterPro"/>
</dbReference>
<keyword evidence="5" id="KW-0520">NAD</keyword>
<comment type="caution">
    <text evidence="8">The sequence shown here is derived from an EMBL/GenBank/DDBJ whole genome shotgun (WGS) entry which is preliminary data.</text>
</comment>
<dbReference type="InterPro" id="IPR010096">
    <property type="entry name" value="NADH-Q_OxRdtase_suN/2"/>
</dbReference>